<evidence type="ECO:0000313" key="3">
    <source>
        <dbReference type="Proteomes" id="UP000183376"/>
    </source>
</evidence>
<dbReference type="AlphaFoldDB" id="A0A1H0CBK6"/>
<sequence length="127" mass="14020">MSEDLFGNEVPDEQTPAKPPMRSTTNDMNVIADVLRAACSSEPYVLVGPGQRVYRRVDKATMRPVARWEDSAVHQMVKSGLLSLGGQHLLRSGAVQGRATSVLVPSSTRSKLKRWENLSNLQSWRTG</sequence>
<dbReference type="STRING" id="211114.SAMN04489726_7132"/>
<organism evidence="2 3">
    <name type="scientific">Allokutzneria albata</name>
    <name type="common">Kibdelosporangium albatum</name>
    <dbReference type="NCBI Taxonomy" id="211114"/>
    <lineage>
        <taxon>Bacteria</taxon>
        <taxon>Bacillati</taxon>
        <taxon>Actinomycetota</taxon>
        <taxon>Actinomycetes</taxon>
        <taxon>Pseudonocardiales</taxon>
        <taxon>Pseudonocardiaceae</taxon>
        <taxon>Allokutzneria</taxon>
    </lineage>
</organism>
<keyword evidence="3" id="KW-1185">Reference proteome</keyword>
<dbReference type="OrthoDB" id="3636612at2"/>
<evidence type="ECO:0000256" key="1">
    <source>
        <dbReference type="SAM" id="MobiDB-lite"/>
    </source>
</evidence>
<accession>A0A1H0CBK6</accession>
<dbReference type="RefSeq" id="WP_030426349.1">
    <property type="nucleotide sequence ID" value="NZ_JOEF01000001.1"/>
</dbReference>
<dbReference type="Proteomes" id="UP000183376">
    <property type="component" value="Chromosome I"/>
</dbReference>
<feature type="region of interest" description="Disordered" evidence="1">
    <location>
        <begin position="1"/>
        <end position="25"/>
    </location>
</feature>
<proteinExistence type="predicted"/>
<name>A0A1H0CBK6_ALLAB</name>
<protein>
    <submittedName>
        <fullName evidence="2">Uncharacterized protein</fullName>
    </submittedName>
</protein>
<evidence type="ECO:0000313" key="2">
    <source>
        <dbReference type="EMBL" id="SDN55267.1"/>
    </source>
</evidence>
<dbReference type="EMBL" id="LT629701">
    <property type="protein sequence ID" value="SDN55267.1"/>
    <property type="molecule type" value="Genomic_DNA"/>
</dbReference>
<gene>
    <name evidence="2" type="ORF">SAMN04489726_7132</name>
</gene>
<reference evidence="2 3" key="1">
    <citation type="submission" date="2016-10" db="EMBL/GenBank/DDBJ databases">
        <authorList>
            <person name="de Groot N.N."/>
        </authorList>
    </citation>
    <scope>NUCLEOTIDE SEQUENCE [LARGE SCALE GENOMIC DNA]</scope>
    <source>
        <strain evidence="2 3">DSM 44149</strain>
    </source>
</reference>